<proteinExistence type="predicted"/>
<protein>
    <submittedName>
        <fullName evidence="1">Uncharacterized protein</fullName>
    </submittedName>
</protein>
<dbReference type="HOGENOM" id="CLU_3255422_0_0_9"/>
<dbReference type="AlphaFoldDB" id="I9NRL1"/>
<accession>I9NRL1</accession>
<reference evidence="1 2" key="1">
    <citation type="journal article" date="2015" name="Genome Announc.">
        <title>Complete Genome Sequence of Pelosinus fermentans JBW45, a Member of a Remarkably Competitive Group of Negativicutes in the Firmicutes Phylum.</title>
        <authorList>
            <person name="De Leon K.B."/>
            <person name="Utturkar S.M."/>
            <person name="Camilleri L.B."/>
            <person name="Elias D.A."/>
            <person name="Arkin A.P."/>
            <person name="Fields M.W."/>
            <person name="Brown S.D."/>
            <person name="Wall J.D."/>
        </authorList>
    </citation>
    <scope>NUCLEOTIDE SEQUENCE [LARGE SCALE GENOMIC DNA]</scope>
    <source>
        <strain evidence="1 2">JBW45</strain>
    </source>
</reference>
<dbReference type="RefSeq" id="WP_007956978.1">
    <property type="nucleotide sequence ID" value="NZ_CP010978.1"/>
</dbReference>
<gene>
    <name evidence="1" type="ORF">JBW_01271</name>
</gene>
<dbReference type="KEGG" id="pft:JBW_01271"/>
<dbReference type="Proteomes" id="UP000005361">
    <property type="component" value="Chromosome"/>
</dbReference>
<organism evidence="1 2">
    <name type="scientific">Pelosinus fermentans JBW45</name>
    <dbReference type="NCBI Taxonomy" id="1192197"/>
    <lineage>
        <taxon>Bacteria</taxon>
        <taxon>Bacillati</taxon>
        <taxon>Bacillota</taxon>
        <taxon>Negativicutes</taxon>
        <taxon>Selenomonadales</taxon>
        <taxon>Sporomusaceae</taxon>
        <taxon>Pelosinus</taxon>
    </lineage>
</organism>
<evidence type="ECO:0000313" key="2">
    <source>
        <dbReference type="Proteomes" id="UP000005361"/>
    </source>
</evidence>
<name>I9NRL1_9FIRM</name>
<evidence type="ECO:0000313" key="1">
    <source>
        <dbReference type="EMBL" id="AJQ26623.1"/>
    </source>
</evidence>
<reference evidence="2" key="2">
    <citation type="submission" date="2015-02" db="EMBL/GenBank/DDBJ databases">
        <title>Complete Genome Sequence of Pelosinus fermentans JBW45.</title>
        <authorList>
            <person name="De Leon K.B."/>
            <person name="Utturkar S.M."/>
            <person name="Camilleri L.B."/>
            <person name="Arkin A.P."/>
            <person name="Fields M.W."/>
            <person name="Brown S.D."/>
            <person name="Wall J.D."/>
        </authorList>
    </citation>
    <scope>NUCLEOTIDE SEQUENCE [LARGE SCALE GENOMIC DNA]</scope>
    <source>
        <strain evidence="2">JBW45</strain>
    </source>
</reference>
<dbReference type="EMBL" id="CP010978">
    <property type="protein sequence ID" value="AJQ26623.1"/>
    <property type="molecule type" value="Genomic_DNA"/>
</dbReference>
<sequence length="42" mass="4793">MIKTIIRPISELSKRMVDVEAFAIDQDTPVHLTKNGSNHWLS</sequence>